<dbReference type="GO" id="GO:0005886">
    <property type="term" value="C:plasma membrane"/>
    <property type="evidence" value="ECO:0007669"/>
    <property type="project" value="UniProtKB-SubCell"/>
</dbReference>
<dbReference type="Gene3D" id="3.30.540.10">
    <property type="entry name" value="Fructose-1,6-Bisphosphatase, subunit A, domain 1"/>
    <property type="match status" value="1"/>
</dbReference>
<dbReference type="CDD" id="cd01638">
    <property type="entry name" value="CysQ"/>
    <property type="match status" value="1"/>
</dbReference>
<dbReference type="InterPro" id="IPR050725">
    <property type="entry name" value="CysQ/Inositol_MonoPase"/>
</dbReference>
<evidence type="ECO:0000256" key="3">
    <source>
        <dbReference type="ARBA" id="ARBA00022475"/>
    </source>
</evidence>
<keyword evidence="12" id="KW-1185">Reference proteome</keyword>
<dbReference type="PANTHER" id="PTHR43028:SF5">
    <property type="entry name" value="3'(2'),5'-BISPHOSPHATE NUCLEOTIDASE 1"/>
    <property type="match status" value="1"/>
</dbReference>
<dbReference type="PROSITE" id="PS00629">
    <property type="entry name" value="IMP_1"/>
    <property type="match status" value="1"/>
</dbReference>
<evidence type="ECO:0000313" key="12">
    <source>
        <dbReference type="Proteomes" id="UP000242642"/>
    </source>
</evidence>
<dbReference type="EC" id="3.1.3.7" evidence="9"/>
<feature type="binding site" evidence="9">
    <location>
        <begin position="102"/>
        <end position="105"/>
    </location>
    <ligand>
        <name>substrate</name>
    </ligand>
</feature>
<dbReference type="RefSeq" id="WP_093318085.1">
    <property type="nucleotide sequence ID" value="NZ_FOHV01000005.1"/>
</dbReference>
<dbReference type="GO" id="GO:0050427">
    <property type="term" value="P:3'-phosphoadenosine 5'-phosphosulfate metabolic process"/>
    <property type="evidence" value="ECO:0007669"/>
    <property type="project" value="TreeGrafter"/>
</dbReference>
<dbReference type="SUPFAM" id="SSF56655">
    <property type="entry name" value="Carbohydrate phosphatase"/>
    <property type="match status" value="1"/>
</dbReference>
<feature type="binding site" evidence="9">
    <location>
        <position position="100"/>
    </location>
    <ligand>
        <name>Mg(2+)</name>
        <dbReference type="ChEBI" id="CHEBI:18420"/>
        <label>1</label>
    </ligand>
</feature>
<sequence>MIIQDDIPNNINIRIDELSDPVIEIAKQAGAAILEIYQSVETYTTEKKADDSPVTDADIAADKIISKKLRELTPQIPILSEESLIDFETRKTWQAYWLVDPLDGTREFIKRNGEFTVNIALINQGRPVFGVIHAPVKEVTYFGFNHKAWKEMSGQRIQIKPKSANPIKISVSRSHRCQQIDELLAKLNNFEVKTVGSSLKFCWLAEGEIQYYPRANSISLWDIAAGEAILTAAGANMTDWEGNQIDYTPSPSFSAPPFKAWFGDFN</sequence>
<dbReference type="Gene3D" id="3.40.190.80">
    <property type="match status" value="1"/>
</dbReference>
<dbReference type="PROSITE" id="PS00630">
    <property type="entry name" value="IMP_2"/>
    <property type="match status" value="1"/>
</dbReference>
<evidence type="ECO:0000256" key="8">
    <source>
        <dbReference type="ARBA" id="ARBA00023136"/>
    </source>
</evidence>
<dbReference type="GO" id="GO:0000103">
    <property type="term" value="P:sulfate assimilation"/>
    <property type="evidence" value="ECO:0007669"/>
    <property type="project" value="TreeGrafter"/>
</dbReference>
<proteinExistence type="inferred from homology"/>
<keyword evidence="7 9" id="KW-0460">Magnesium</keyword>
<keyword evidence="4 9" id="KW-0997">Cell inner membrane</keyword>
<organism evidence="11 12">
    <name type="scientific">Thorsellia anophelis DSM 18579</name>
    <dbReference type="NCBI Taxonomy" id="1123402"/>
    <lineage>
        <taxon>Bacteria</taxon>
        <taxon>Pseudomonadati</taxon>
        <taxon>Pseudomonadota</taxon>
        <taxon>Gammaproteobacteria</taxon>
        <taxon>Enterobacterales</taxon>
        <taxon>Thorselliaceae</taxon>
        <taxon>Thorsellia</taxon>
    </lineage>
</organism>
<dbReference type="InterPro" id="IPR020550">
    <property type="entry name" value="Inositol_monophosphatase_CS"/>
</dbReference>
<evidence type="ECO:0000256" key="7">
    <source>
        <dbReference type="ARBA" id="ARBA00022842"/>
    </source>
</evidence>
<feature type="binding site" evidence="10">
    <location>
        <position position="100"/>
    </location>
    <ligand>
        <name>Mg(2+)</name>
        <dbReference type="ChEBI" id="CHEBI:18420"/>
        <label>1</label>
        <note>catalytic</note>
    </ligand>
</feature>
<evidence type="ECO:0000256" key="6">
    <source>
        <dbReference type="ARBA" id="ARBA00022801"/>
    </source>
</evidence>
<evidence type="ECO:0000313" key="11">
    <source>
        <dbReference type="EMBL" id="SES91335.1"/>
    </source>
</evidence>
<evidence type="ECO:0000256" key="1">
    <source>
        <dbReference type="ARBA" id="ARBA00001625"/>
    </source>
</evidence>
<dbReference type="EMBL" id="FOHV01000005">
    <property type="protein sequence ID" value="SES91335.1"/>
    <property type="molecule type" value="Genomic_DNA"/>
</dbReference>
<comment type="cofactor">
    <cofactor evidence="9 10">
        <name>Mg(2+)</name>
        <dbReference type="ChEBI" id="CHEBI:18420"/>
    </cofactor>
</comment>
<comment type="function">
    <text evidence="9">Converts adenosine-3',5'-bisphosphate (PAP) to AMP.</text>
</comment>
<dbReference type="STRING" id="1123402.SAMN02583745_00869"/>
<dbReference type="PANTHER" id="PTHR43028">
    <property type="entry name" value="3'(2'),5'-BISPHOSPHATE NUCLEOTIDASE 1"/>
    <property type="match status" value="1"/>
</dbReference>
<dbReference type="Pfam" id="PF00459">
    <property type="entry name" value="Inositol_P"/>
    <property type="match status" value="1"/>
</dbReference>
<dbReference type="GO" id="GO:0000287">
    <property type="term" value="F:magnesium ion binding"/>
    <property type="evidence" value="ECO:0007669"/>
    <property type="project" value="UniProtKB-UniRule"/>
</dbReference>
<keyword evidence="5 9" id="KW-0479">Metal-binding</keyword>
<feature type="binding site" evidence="9">
    <location>
        <position position="222"/>
    </location>
    <ligand>
        <name>Mg(2+)</name>
        <dbReference type="ChEBI" id="CHEBI:18420"/>
        <label>2</label>
    </ligand>
</feature>
<evidence type="ECO:0000256" key="4">
    <source>
        <dbReference type="ARBA" id="ARBA00022519"/>
    </source>
</evidence>
<keyword evidence="3 9" id="KW-1003">Cell membrane</keyword>
<dbReference type="HAMAP" id="MF_02095">
    <property type="entry name" value="CysQ"/>
    <property type="match status" value="1"/>
</dbReference>
<evidence type="ECO:0000256" key="2">
    <source>
        <dbReference type="ARBA" id="ARBA00005289"/>
    </source>
</evidence>
<comment type="catalytic activity">
    <reaction evidence="1 9">
        <text>adenosine 3',5'-bisphosphate + H2O = AMP + phosphate</text>
        <dbReference type="Rhea" id="RHEA:10040"/>
        <dbReference type="ChEBI" id="CHEBI:15377"/>
        <dbReference type="ChEBI" id="CHEBI:43474"/>
        <dbReference type="ChEBI" id="CHEBI:58343"/>
        <dbReference type="ChEBI" id="CHEBI:456215"/>
        <dbReference type="EC" id="3.1.3.7"/>
    </reaction>
</comment>
<dbReference type="GO" id="GO:0046854">
    <property type="term" value="P:phosphatidylinositol phosphate biosynthetic process"/>
    <property type="evidence" value="ECO:0007669"/>
    <property type="project" value="InterPro"/>
</dbReference>
<feature type="binding site" evidence="9">
    <location>
        <position position="103"/>
    </location>
    <ligand>
        <name>Mg(2+)</name>
        <dbReference type="ChEBI" id="CHEBI:18420"/>
        <label>2</label>
    </ligand>
</feature>
<dbReference type="Proteomes" id="UP000242642">
    <property type="component" value="Unassembled WGS sequence"/>
</dbReference>
<dbReference type="NCBIfam" id="TIGR01331">
    <property type="entry name" value="bisphos_cysQ"/>
    <property type="match status" value="1"/>
</dbReference>
<reference evidence="12" key="1">
    <citation type="submission" date="2016-10" db="EMBL/GenBank/DDBJ databases">
        <authorList>
            <person name="Varghese N."/>
            <person name="Submissions S."/>
        </authorList>
    </citation>
    <scope>NUCLEOTIDE SEQUENCE [LARGE SCALE GENOMIC DNA]</scope>
    <source>
        <strain evidence="12">DSM 18579</strain>
    </source>
</reference>
<dbReference type="InterPro" id="IPR020583">
    <property type="entry name" value="Inositol_monoP_metal-BS"/>
</dbReference>
<evidence type="ECO:0000256" key="9">
    <source>
        <dbReference type="HAMAP-Rule" id="MF_02095"/>
    </source>
</evidence>
<feature type="binding site" evidence="10">
    <location>
        <position position="222"/>
    </location>
    <ligand>
        <name>Mg(2+)</name>
        <dbReference type="ChEBI" id="CHEBI:18420"/>
        <label>1</label>
        <note>catalytic</note>
    </ligand>
</feature>
<feature type="binding site" evidence="10">
    <location>
        <position position="102"/>
    </location>
    <ligand>
        <name>Mg(2+)</name>
        <dbReference type="ChEBI" id="CHEBI:18420"/>
        <label>1</label>
        <note>catalytic</note>
    </ligand>
</feature>
<feature type="binding site" evidence="9">
    <location>
        <position position="81"/>
    </location>
    <ligand>
        <name>Mg(2+)</name>
        <dbReference type="ChEBI" id="CHEBI:18420"/>
        <label>1</label>
    </ligand>
</feature>
<dbReference type="OrthoDB" id="9785695at2"/>
<feature type="binding site" evidence="10">
    <location>
        <position position="103"/>
    </location>
    <ligand>
        <name>Mg(2+)</name>
        <dbReference type="ChEBI" id="CHEBI:18420"/>
        <label>1</label>
        <note>catalytic</note>
    </ligand>
</feature>
<keyword evidence="6 9" id="KW-0378">Hydrolase</keyword>
<feature type="binding site" evidence="9">
    <location>
        <position position="100"/>
    </location>
    <ligand>
        <name>Mg(2+)</name>
        <dbReference type="ChEBI" id="CHEBI:18420"/>
        <label>2</label>
    </ligand>
</feature>
<dbReference type="AlphaFoldDB" id="A0A1I0ACC7"/>
<dbReference type="InterPro" id="IPR000760">
    <property type="entry name" value="Inositol_monophosphatase-like"/>
</dbReference>
<comment type="subcellular location">
    <subcellularLocation>
        <location evidence="9">Cell inner membrane</location>
        <topology evidence="9">Peripheral membrane protein</topology>
        <orientation evidence="9">Cytoplasmic side</orientation>
    </subcellularLocation>
</comment>
<comment type="similarity">
    <text evidence="2 9">Belongs to the inositol monophosphatase superfamily. CysQ family.</text>
</comment>
<gene>
    <name evidence="9" type="primary">cysQ</name>
    <name evidence="11" type="ORF">SAMN02583745_00869</name>
</gene>
<evidence type="ECO:0000256" key="10">
    <source>
        <dbReference type="PIRSR" id="PIRSR600760-2"/>
    </source>
</evidence>
<feature type="binding site" evidence="9">
    <location>
        <position position="81"/>
    </location>
    <ligand>
        <name>substrate</name>
    </ligand>
</feature>
<feature type="binding site" evidence="10">
    <location>
        <position position="81"/>
    </location>
    <ligand>
        <name>Mg(2+)</name>
        <dbReference type="ChEBI" id="CHEBI:18420"/>
        <label>1</label>
        <note>catalytic</note>
    </ligand>
</feature>
<dbReference type="InterPro" id="IPR006240">
    <property type="entry name" value="CysQ"/>
</dbReference>
<feature type="binding site" evidence="9">
    <location>
        <position position="102"/>
    </location>
    <ligand>
        <name>Mg(2+)</name>
        <dbReference type="ChEBI" id="CHEBI:18420"/>
        <label>1</label>
    </ligand>
</feature>
<dbReference type="FunFam" id="3.30.540.10:FF:000007">
    <property type="entry name" value="3'(2'),5'-bisphosphate nucleotidase CysQ"/>
    <property type="match status" value="1"/>
</dbReference>
<feature type="binding site" evidence="9">
    <location>
        <position position="222"/>
    </location>
    <ligand>
        <name>substrate</name>
    </ligand>
</feature>
<name>A0A1I0ACC7_9GAMM</name>
<keyword evidence="8 9" id="KW-0472">Membrane</keyword>
<dbReference type="GO" id="GO:0008441">
    <property type="term" value="F:3'(2'),5'-bisphosphate nucleotidase activity"/>
    <property type="evidence" value="ECO:0007669"/>
    <property type="project" value="UniProtKB-UniRule"/>
</dbReference>
<protein>
    <recommendedName>
        <fullName evidence="9">3'(2'),5'-bisphosphate nucleotidase CysQ</fullName>
        <ecNumber evidence="9">3.1.3.7</ecNumber>
    </recommendedName>
    <alternativeName>
        <fullName evidence="9">3'(2'),5-bisphosphonucleoside 3'(2')-phosphohydrolase</fullName>
    </alternativeName>
    <alternativeName>
        <fullName evidence="9">3'-phosphoadenosine 5'-phosphate phosphatase</fullName>
        <shortName evidence="9">PAP phosphatase</shortName>
    </alternativeName>
</protein>
<accession>A0A1I0ACC7</accession>
<evidence type="ECO:0000256" key="5">
    <source>
        <dbReference type="ARBA" id="ARBA00022723"/>
    </source>
</evidence>